<name>A0A1H6SU54_9BURK</name>
<dbReference type="Proteomes" id="UP000198866">
    <property type="component" value="Unassembled WGS sequence"/>
</dbReference>
<dbReference type="EMBL" id="FNYE01000003">
    <property type="protein sequence ID" value="SEI71291.1"/>
    <property type="molecule type" value="Genomic_DNA"/>
</dbReference>
<dbReference type="RefSeq" id="WP_245763129.1">
    <property type="nucleotide sequence ID" value="NZ_FNYE01000003.1"/>
</dbReference>
<organism evidence="1 2">
    <name type="scientific">Paraburkholderia diazotrophica</name>
    <dbReference type="NCBI Taxonomy" id="667676"/>
    <lineage>
        <taxon>Bacteria</taxon>
        <taxon>Pseudomonadati</taxon>
        <taxon>Pseudomonadota</taxon>
        <taxon>Betaproteobacteria</taxon>
        <taxon>Burkholderiales</taxon>
        <taxon>Burkholderiaceae</taxon>
        <taxon>Paraburkholderia</taxon>
    </lineage>
</organism>
<accession>A0A1H6SU54</accession>
<sequence length="300" mass="33220">MTKTATGTLRRGGAVKAISHLRVLAFMSALVPMIAGCSTMAQDVHVDGTVWQPDEQTAYPTGHWDVLGGQNLLVQWTAFDNMSLIDGSALPTAPYHVDWQRIGQQPWARNVILGLATYPSEPKARANVAKLVTQSLDIARVPVPLHVTGYYFPVEVDPTWKDVSAFAARLADLPRPLWITVYDQSNIGPVPLADWMQTWLPPDVGVFFQDGCGVYAREPRIARQYLDVLSERFGKQRIRVIAEAFRPAGGETFRPATADEIRPQLLAYKGYSVYLFDGPHYVSDSTIRLLAPEASAHKGF</sequence>
<proteinExistence type="predicted"/>
<evidence type="ECO:0000313" key="2">
    <source>
        <dbReference type="Proteomes" id="UP000198866"/>
    </source>
</evidence>
<dbReference type="AlphaFoldDB" id="A0A1H6SU54"/>
<keyword evidence="2" id="KW-1185">Reference proteome</keyword>
<protein>
    <submittedName>
        <fullName evidence="1">Uncharacterized protein</fullName>
    </submittedName>
</protein>
<dbReference type="STRING" id="667676.SAMN05192539_1003370"/>
<gene>
    <name evidence="1" type="ORF">SAMN05192539_1003370</name>
</gene>
<evidence type="ECO:0000313" key="1">
    <source>
        <dbReference type="EMBL" id="SEI71291.1"/>
    </source>
</evidence>
<reference evidence="2" key="1">
    <citation type="submission" date="2016-10" db="EMBL/GenBank/DDBJ databases">
        <authorList>
            <person name="Varghese N."/>
            <person name="Submissions S."/>
        </authorList>
    </citation>
    <scope>NUCLEOTIDE SEQUENCE [LARGE SCALE GENOMIC DNA]</scope>
    <source>
        <strain evidence="2">LMG 26031</strain>
    </source>
</reference>